<organism evidence="2 3">
    <name type="scientific">Actinomadura fibrosa</name>
    <dbReference type="NCBI Taxonomy" id="111802"/>
    <lineage>
        <taxon>Bacteria</taxon>
        <taxon>Bacillati</taxon>
        <taxon>Actinomycetota</taxon>
        <taxon>Actinomycetes</taxon>
        <taxon>Streptosporangiales</taxon>
        <taxon>Thermomonosporaceae</taxon>
        <taxon>Actinomadura</taxon>
    </lineage>
</organism>
<dbReference type="Proteomes" id="UP001597063">
    <property type="component" value="Unassembled WGS sequence"/>
</dbReference>
<dbReference type="Pfam" id="PF20117">
    <property type="entry name" value="DUF6507"/>
    <property type="match status" value="1"/>
</dbReference>
<evidence type="ECO:0000256" key="1">
    <source>
        <dbReference type="SAM" id="MobiDB-lite"/>
    </source>
</evidence>
<evidence type="ECO:0000313" key="3">
    <source>
        <dbReference type="Proteomes" id="UP001597063"/>
    </source>
</evidence>
<name>A0ABW2Y345_9ACTN</name>
<keyword evidence="3" id="KW-1185">Reference proteome</keyword>
<dbReference type="InterPro" id="IPR045436">
    <property type="entry name" value="DUF6507"/>
</dbReference>
<dbReference type="EMBL" id="JBHTGP010000035">
    <property type="protein sequence ID" value="MFD0692104.1"/>
    <property type="molecule type" value="Genomic_DNA"/>
</dbReference>
<evidence type="ECO:0000313" key="2">
    <source>
        <dbReference type="EMBL" id="MFD0692104.1"/>
    </source>
</evidence>
<protein>
    <submittedName>
        <fullName evidence="2">DUF6507 family protein</fullName>
    </submittedName>
</protein>
<sequence length="115" mass="12265">MAIEGWNIHVAGVRSALARTIAAIEPLKGHAETYGDAMYSAGYASGSDRIKAALAGFGEHHQYTLAFAAKRTSNCIRGATLATHAYLTGDEEMAENAQRNAGRAPTPADLRRPHK</sequence>
<comment type="caution">
    <text evidence="2">The sequence shown here is derived from an EMBL/GenBank/DDBJ whole genome shotgun (WGS) entry which is preliminary data.</text>
</comment>
<dbReference type="RefSeq" id="WP_131759477.1">
    <property type="nucleotide sequence ID" value="NZ_CAACUY010000079.1"/>
</dbReference>
<gene>
    <name evidence="2" type="ORF">ACFQZM_46980</name>
</gene>
<proteinExistence type="predicted"/>
<feature type="region of interest" description="Disordered" evidence="1">
    <location>
        <begin position="92"/>
        <end position="115"/>
    </location>
</feature>
<accession>A0ABW2Y345</accession>
<reference evidence="3" key="1">
    <citation type="journal article" date="2019" name="Int. J. Syst. Evol. Microbiol.">
        <title>The Global Catalogue of Microorganisms (GCM) 10K type strain sequencing project: providing services to taxonomists for standard genome sequencing and annotation.</title>
        <authorList>
            <consortium name="The Broad Institute Genomics Platform"/>
            <consortium name="The Broad Institute Genome Sequencing Center for Infectious Disease"/>
            <person name="Wu L."/>
            <person name="Ma J."/>
        </authorList>
    </citation>
    <scope>NUCLEOTIDE SEQUENCE [LARGE SCALE GENOMIC DNA]</scope>
    <source>
        <strain evidence="3">JCM 9371</strain>
    </source>
</reference>